<sequence>MLDPFIIDGPPSAQAARWKEWVERLETYFAAVALDKEQRRPMLVHLGGAASHKISKSITEEGAPFRYQSLKRALTAYFEPLANLDYKRFLLRQAQQLPRKTLRIGEHLHPAGCGGRDSGPIYKKAVTRLS</sequence>
<dbReference type="EMBL" id="JANPWB010000010">
    <property type="protein sequence ID" value="KAJ1136262.1"/>
    <property type="molecule type" value="Genomic_DNA"/>
</dbReference>
<keyword evidence="2" id="KW-1185">Reference proteome</keyword>
<accession>A0AAV7QAL0</accession>
<evidence type="ECO:0000313" key="2">
    <source>
        <dbReference type="Proteomes" id="UP001066276"/>
    </source>
</evidence>
<organism evidence="1 2">
    <name type="scientific">Pleurodeles waltl</name>
    <name type="common">Iberian ribbed newt</name>
    <dbReference type="NCBI Taxonomy" id="8319"/>
    <lineage>
        <taxon>Eukaryota</taxon>
        <taxon>Metazoa</taxon>
        <taxon>Chordata</taxon>
        <taxon>Craniata</taxon>
        <taxon>Vertebrata</taxon>
        <taxon>Euteleostomi</taxon>
        <taxon>Amphibia</taxon>
        <taxon>Batrachia</taxon>
        <taxon>Caudata</taxon>
        <taxon>Salamandroidea</taxon>
        <taxon>Salamandridae</taxon>
        <taxon>Pleurodelinae</taxon>
        <taxon>Pleurodeles</taxon>
    </lineage>
</organism>
<comment type="caution">
    <text evidence="1">The sequence shown here is derived from an EMBL/GenBank/DDBJ whole genome shotgun (WGS) entry which is preliminary data.</text>
</comment>
<evidence type="ECO:0000313" key="1">
    <source>
        <dbReference type="EMBL" id="KAJ1136262.1"/>
    </source>
</evidence>
<proteinExistence type="predicted"/>
<name>A0AAV7QAL0_PLEWA</name>
<gene>
    <name evidence="1" type="ORF">NDU88_002679</name>
</gene>
<dbReference type="AlphaFoldDB" id="A0AAV7QAL0"/>
<protein>
    <submittedName>
        <fullName evidence="1">Uncharacterized protein</fullName>
    </submittedName>
</protein>
<dbReference type="Proteomes" id="UP001066276">
    <property type="component" value="Chromosome 6"/>
</dbReference>
<reference evidence="1" key="1">
    <citation type="journal article" date="2022" name="bioRxiv">
        <title>Sequencing and chromosome-scale assembly of the giantPleurodeles waltlgenome.</title>
        <authorList>
            <person name="Brown T."/>
            <person name="Elewa A."/>
            <person name="Iarovenko S."/>
            <person name="Subramanian E."/>
            <person name="Araus A.J."/>
            <person name="Petzold A."/>
            <person name="Susuki M."/>
            <person name="Suzuki K.-i.T."/>
            <person name="Hayashi T."/>
            <person name="Toyoda A."/>
            <person name="Oliveira C."/>
            <person name="Osipova E."/>
            <person name="Leigh N.D."/>
            <person name="Simon A."/>
            <person name="Yun M.H."/>
        </authorList>
    </citation>
    <scope>NUCLEOTIDE SEQUENCE</scope>
    <source>
        <strain evidence="1">20211129_DDA</strain>
        <tissue evidence="1">Liver</tissue>
    </source>
</reference>